<proteinExistence type="predicted"/>
<dbReference type="Proteomes" id="UP000494183">
    <property type="component" value="Unassembled WGS sequence"/>
</dbReference>
<dbReference type="InterPro" id="IPR027417">
    <property type="entry name" value="P-loop_NTPase"/>
</dbReference>
<dbReference type="Pfam" id="PF13521">
    <property type="entry name" value="AAA_28"/>
    <property type="match status" value="1"/>
</dbReference>
<dbReference type="AlphaFoldDB" id="A0A6S7FEL1"/>
<evidence type="ECO:0000313" key="3">
    <source>
        <dbReference type="Proteomes" id="UP000494183"/>
    </source>
</evidence>
<evidence type="ECO:0000313" key="2">
    <source>
        <dbReference type="EMBL" id="CAB3935333.1"/>
    </source>
</evidence>
<accession>A0A6S7FEL1</accession>
<gene>
    <name evidence="2" type="ORF">LMG6000_04272</name>
</gene>
<feature type="domain" description="NadR/Ttd14 AAA" evidence="1">
    <location>
        <begin position="25"/>
        <end position="186"/>
    </location>
</feature>
<dbReference type="SUPFAM" id="SSF52540">
    <property type="entry name" value="P-loop containing nucleoside triphosphate hydrolases"/>
    <property type="match status" value="1"/>
</dbReference>
<sequence>MMTNELTNRLLVEANPDMTPMPPQVVISGCSGGGKSTLLGELRRRGHATVAEPGRRIIAEQIRQGGNALPWTDMAAFLREALSVAAMDLEGAARDAGPVFFDRGLIDAAAALQRLCGVPLAQSLGESRPYGRLVFLAPPWPDIYCADEARRHGFPEAEAEYAHLDATYRALGYEVRLLPRASVAERADFVLQAIHRR</sequence>
<dbReference type="EMBL" id="CADILH010000007">
    <property type="protein sequence ID" value="CAB3935333.1"/>
    <property type="molecule type" value="Genomic_DNA"/>
</dbReference>
<name>A0A6S7FEL1_9BURK</name>
<protein>
    <recommendedName>
        <fullName evidence="1">NadR/Ttd14 AAA domain-containing protein</fullName>
    </recommendedName>
</protein>
<reference evidence="2 3" key="1">
    <citation type="submission" date="2020-04" db="EMBL/GenBank/DDBJ databases">
        <authorList>
            <person name="De Canck E."/>
        </authorList>
    </citation>
    <scope>NUCLEOTIDE SEQUENCE [LARGE SCALE GENOMIC DNA]</scope>
    <source>
        <strain evidence="2 3">LMG 6000</strain>
    </source>
</reference>
<dbReference type="RefSeq" id="WP_238550481.1">
    <property type="nucleotide sequence ID" value="NZ_CADILH010000007.1"/>
</dbReference>
<evidence type="ECO:0000259" key="1">
    <source>
        <dbReference type="Pfam" id="PF13521"/>
    </source>
</evidence>
<keyword evidence="3" id="KW-1185">Reference proteome</keyword>
<dbReference type="Gene3D" id="3.40.50.300">
    <property type="entry name" value="P-loop containing nucleotide triphosphate hydrolases"/>
    <property type="match status" value="1"/>
</dbReference>
<organism evidence="2 3">
    <name type="scientific">Achromobacter insolitus</name>
    <dbReference type="NCBI Taxonomy" id="217204"/>
    <lineage>
        <taxon>Bacteria</taxon>
        <taxon>Pseudomonadati</taxon>
        <taxon>Pseudomonadota</taxon>
        <taxon>Betaproteobacteria</taxon>
        <taxon>Burkholderiales</taxon>
        <taxon>Alcaligenaceae</taxon>
        <taxon>Achromobacter</taxon>
    </lineage>
</organism>
<dbReference type="InterPro" id="IPR038727">
    <property type="entry name" value="NadR/Ttd14_AAA_dom"/>
</dbReference>